<accession>A0A2Z1CD99</accession>
<proteinExistence type="predicted"/>
<dbReference type="AlphaFoldDB" id="A0A2Z1CD99"/>
<sequence>MEFPLGRAQGWPAGDEKIMSRWSVQAISTF</sequence>
<dbReference type="EMBL" id="KU130294">
    <property type="protein sequence ID" value="ALZ46349.1"/>
    <property type="molecule type" value="Genomic_DNA"/>
</dbReference>
<protein>
    <submittedName>
        <fullName evidence="1">Uncharacterized protein</fullName>
    </submittedName>
</protein>
<evidence type="ECO:0000313" key="1">
    <source>
        <dbReference type="EMBL" id="ALZ46349.1"/>
    </source>
</evidence>
<name>A0A2Z1CD99_PSEPU</name>
<geneLocation type="plasmid" evidence="1">
    <name>p12969-DIM</name>
</geneLocation>
<reference evidence="1" key="1">
    <citation type="journal article" date="2015" name="J. Antimicrob. Chemother.">
        <title>Genetic characterization of a novel blaDIM-2-carrying megaplasmid p12969-DIM from clinical Pseudomonas putida.</title>
        <authorList>
            <person name="Sun F."/>
            <person name="Zhou D."/>
            <person name="Wang Q."/>
            <person name="Feng J."/>
            <person name="Feng W."/>
            <person name="Luo W."/>
            <person name="Liu Y."/>
            <person name="Qiu X."/>
            <person name="Yin Z."/>
            <person name="Xia P."/>
        </authorList>
    </citation>
    <scope>NUCLEOTIDE SEQUENCE</scope>
    <source>
        <strain evidence="1">12969</strain>
        <plasmid evidence="1">p12969-DIM</plasmid>
    </source>
</reference>
<organism evidence="1">
    <name type="scientific">Pseudomonas putida</name>
    <name type="common">Arthrobacter siderocapsulatus</name>
    <dbReference type="NCBI Taxonomy" id="303"/>
    <lineage>
        <taxon>Bacteria</taxon>
        <taxon>Pseudomonadati</taxon>
        <taxon>Pseudomonadota</taxon>
        <taxon>Gammaproteobacteria</taxon>
        <taxon>Pseudomonadales</taxon>
        <taxon>Pseudomonadaceae</taxon>
        <taxon>Pseudomonas</taxon>
    </lineage>
</organism>
<keyword evidence="1" id="KW-0614">Plasmid</keyword>